<gene>
    <name evidence="1" type="ORF">BDK92_2237</name>
</gene>
<evidence type="ECO:0000313" key="2">
    <source>
        <dbReference type="Proteomes" id="UP000277671"/>
    </source>
</evidence>
<keyword evidence="2" id="KW-1185">Reference proteome</keyword>
<name>A0A495JHR6_9ACTN</name>
<proteinExistence type="predicted"/>
<dbReference type="EMBL" id="RBKT01000001">
    <property type="protein sequence ID" value="RKR87934.1"/>
    <property type="molecule type" value="Genomic_DNA"/>
</dbReference>
<comment type="caution">
    <text evidence="1">The sequence shown here is derived from an EMBL/GenBank/DDBJ whole genome shotgun (WGS) entry which is preliminary data.</text>
</comment>
<protein>
    <submittedName>
        <fullName evidence="1">Uncharacterized protein</fullName>
    </submittedName>
</protein>
<dbReference type="Proteomes" id="UP000277671">
    <property type="component" value="Unassembled WGS sequence"/>
</dbReference>
<organism evidence="1 2">
    <name type="scientific">Micromonospora pisi</name>
    <dbReference type="NCBI Taxonomy" id="589240"/>
    <lineage>
        <taxon>Bacteria</taxon>
        <taxon>Bacillati</taxon>
        <taxon>Actinomycetota</taxon>
        <taxon>Actinomycetes</taxon>
        <taxon>Micromonosporales</taxon>
        <taxon>Micromonosporaceae</taxon>
        <taxon>Micromonospora</taxon>
    </lineage>
</organism>
<dbReference type="AlphaFoldDB" id="A0A495JHR6"/>
<sequence length="129" mass="14358">MTVRSLGLSIYCGRMGRRLRRIHVDGADYRWLVRSGGESHVELRVWGGANGRGCRLDVRVAFDDPWLNFGLIITAPPERIAEVMELEPITPAVVERVVRAGLAEGWRPDGAAGSMRFALDSAREQLVRS</sequence>
<reference evidence="1 2" key="1">
    <citation type="submission" date="2018-10" db="EMBL/GenBank/DDBJ databases">
        <title>Sequencing the genomes of 1000 actinobacteria strains.</title>
        <authorList>
            <person name="Klenk H.-P."/>
        </authorList>
    </citation>
    <scope>NUCLEOTIDE SEQUENCE [LARGE SCALE GENOMIC DNA]</scope>
    <source>
        <strain evidence="1 2">DSM 45175</strain>
    </source>
</reference>
<evidence type="ECO:0000313" key="1">
    <source>
        <dbReference type="EMBL" id="RKR87934.1"/>
    </source>
</evidence>
<accession>A0A495JHR6</accession>